<evidence type="ECO:0000313" key="2">
    <source>
        <dbReference type="EMBL" id="GBO16970.1"/>
    </source>
</evidence>
<gene>
    <name evidence="2" type="ORF">AVEN_201507_1</name>
    <name evidence="1" type="ORF">AVEN_262063_1</name>
</gene>
<evidence type="ECO:0000313" key="3">
    <source>
        <dbReference type="Proteomes" id="UP000499080"/>
    </source>
</evidence>
<dbReference type="EMBL" id="BGPR01040783">
    <property type="protein sequence ID" value="GBO16970.1"/>
    <property type="molecule type" value="Genomic_DNA"/>
</dbReference>
<name>A0A4Y2UZA4_ARAVE</name>
<accession>A0A4Y2UZA4</accession>
<evidence type="ECO:0000313" key="1">
    <source>
        <dbReference type="EMBL" id="GBO16968.1"/>
    </source>
</evidence>
<reference evidence="2 3" key="1">
    <citation type="journal article" date="2019" name="Sci. Rep.">
        <title>Orb-weaving spider Araneus ventricosus genome elucidates the spidroin gene catalogue.</title>
        <authorList>
            <person name="Kono N."/>
            <person name="Nakamura H."/>
            <person name="Ohtoshi R."/>
            <person name="Moran D.A.P."/>
            <person name="Shinohara A."/>
            <person name="Yoshida Y."/>
            <person name="Fujiwara M."/>
            <person name="Mori M."/>
            <person name="Tomita M."/>
            <person name="Arakawa K."/>
        </authorList>
    </citation>
    <scope>NUCLEOTIDE SEQUENCE [LARGE SCALE GENOMIC DNA]</scope>
</reference>
<organism evidence="2 3">
    <name type="scientific">Araneus ventricosus</name>
    <name type="common">Orbweaver spider</name>
    <name type="synonym">Epeira ventricosa</name>
    <dbReference type="NCBI Taxonomy" id="182803"/>
    <lineage>
        <taxon>Eukaryota</taxon>
        <taxon>Metazoa</taxon>
        <taxon>Ecdysozoa</taxon>
        <taxon>Arthropoda</taxon>
        <taxon>Chelicerata</taxon>
        <taxon>Arachnida</taxon>
        <taxon>Araneae</taxon>
        <taxon>Araneomorphae</taxon>
        <taxon>Entelegynae</taxon>
        <taxon>Araneoidea</taxon>
        <taxon>Araneidae</taxon>
        <taxon>Araneus</taxon>
    </lineage>
</organism>
<keyword evidence="3" id="KW-1185">Reference proteome</keyword>
<protein>
    <submittedName>
        <fullName evidence="2">Uncharacterized protein</fullName>
    </submittedName>
</protein>
<dbReference type="Proteomes" id="UP000499080">
    <property type="component" value="Unassembled WGS sequence"/>
</dbReference>
<proteinExistence type="predicted"/>
<dbReference type="AlphaFoldDB" id="A0A4Y2UZA4"/>
<comment type="caution">
    <text evidence="2">The sequence shown here is derived from an EMBL/GenBank/DDBJ whole genome shotgun (WGS) entry which is preliminary data.</text>
</comment>
<dbReference type="EMBL" id="BGPR01040781">
    <property type="protein sequence ID" value="GBO16968.1"/>
    <property type="molecule type" value="Genomic_DNA"/>
</dbReference>
<sequence length="100" mass="10964">MLMERLPPRWSSTGLTPFLGSPGQCATPTGGRLATMYDLTCNRAPYTADLQWNRVSNLKPSSLKAETLPLVHRDHDTEVGVVTAITGHVTTLPNSSSEWR</sequence>